<organism evidence="1 2">
    <name type="scientific">Trichuris muris</name>
    <name type="common">Mouse whipworm</name>
    <dbReference type="NCBI Taxonomy" id="70415"/>
    <lineage>
        <taxon>Eukaryota</taxon>
        <taxon>Metazoa</taxon>
        <taxon>Ecdysozoa</taxon>
        <taxon>Nematoda</taxon>
        <taxon>Enoplea</taxon>
        <taxon>Dorylaimia</taxon>
        <taxon>Trichinellida</taxon>
        <taxon>Trichuridae</taxon>
        <taxon>Trichuris</taxon>
    </lineage>
</organism>
<keyword evidence="1" id="KW-1185">Reference proteome</keyword>
<accession>A0A5S6Q3G6</accession>
<protein>
    <submittedName>
        <fullName evidence="2">Uncharacterized protein</fullName>
    </submittedName>
</protein>
<evidence type="ECO:0000313" key="1">
    <source>
        <dbReference type="Proteomes" id="UP000046395"/>
    </source>
</evidence>
<dbReference type="WBParaSite" id="TMUE_0000001780.1">
    <property type="protein sequence ID" value="TMUE_0000001780.1"/>
    <property type="gene ID" value="WBGene00295494"/>
</dbReference>
<dbReference type="AlphaFoldDB" id="A0A5S6Q3G6"/>
<sequence>MIGCRPAPNGGESVCGNGVMFLFVRLRIERKNCTVKLLVKIARITQVYTSVHYTPSKWNKSNAFSMSGHRQCGLTNVVTYDWTSCYCMATVKPPMTSPHK</sequence>
<proteinExistence type="predicted"/>
<reference evidence="2" key="1">
    <citation type="submission" date="2019-12" db="UniProtKB">
        <authorList>
            <consortium name="WormBaseParasite"/>
        </authorList>
    </citation>
    <scope>IDENTIFICATION</scope>
</reference>
<dbReference type="Proteomes" id="UP000046395">
    <property type="component" value="Unassembled WGS sequence"/>
</dbReference>
<evidence type="ECO:0000313" key="2">
    <source>
        <dbReference type="WBParaSite" id="TMUE_0000001780.1"/>
    </source>
</evidence>
<name>A0A5S6Q3G6_TRIMR</name>